<name>A0AA88WQ36_9ASTE</name>
<dbReference type="PANTHER" id="PTHR48016">
    <property type="entry name" value="MAP KINASE KINASE KINASE SSK2-RELATED-RELATED"/>
    <property type="match status" value="1"/>
</dbReference>
<keyword evidence="5" id="KW-0418">Kinase</keyword>
<dbReference type="PROSITE" id="PS50011">
    <property type="entry name" value="PROTEIN_KINASE_DOM"/>
    <property type="match status" value="1"/>
</dbReference>
<dbReference type="InterPro" id="IPR000719">
    <property type="entry name" value="Prot_kinase_dom"/>
</dbReference>
<reference evidence="9" key="1">
    <citation type="submission" date="2022-12" db="EMBL/GenBank/DDBJ databases">
        <title>Draft genome assemblies for two species of Escallonia (Escalloniales).</title>
        <authorList>
            <person name="Chanderbali A."/>
            <person name="Dervinis C."/>
            <person name="Anghel I."/>
            <person name="Soltis D."/>
            <person name="Soltis P."/>
            <person name="Zapata F."/>
        </authorList>
    </citation>
    <scope>NUCLEOTIDE SEQUENCE</scope>
    <source>
        <strain evidence="9">UCBG64.0493</strain>
        <tissue evidence="9">Leaf</tissue>
    </source>
</reference>
<dbReference type="GO" id="GO:0004709">
    <property type="term" value="F:MAP kinase kinase kinase activity"/>
    <property type="evidence" value="ECO:0007669"/>
    <property type="project" value="TreeGrafter"/>
</dbReference>
<dbReference type="Gene3D" id="3.80.10.10">
    <property type="entry name" value="Ribonuclease Inhibitor"/>
    <property type="match status" value="2"/>
</dbReference>
<feature type="region of interest" description="Disordered" evidence="7">
    <location>
        <begin position="480"/>
        <end position="513"/>
    </location>
</feature>
<proteinExistence type="inferred from homology"/>
<protein>
    <recommendedName>
        <fullName evidence="8">Protein kinase domain-containing protein</fullName>
    </recommendedName>
</protein>
<comment type="caution">
    <text evidence="9">The sequence shown here is derived from an EMBL/GenBank/DDBJ whole genome shotgun (WGS) entry which is preliminary data.</text>
</comment>
<evidence type="ECO:0000256" key="6">
    <source>
        <dbReference type="ARBA" id="ARBA00022840"/>
    </source>
</evidence>
<evidence type="ECO:0000313" key="10">
    <source>
        <dbReference type="Proteomes" id="UP001188597"/>
    </source>
</evidence>
<keyword evidence="6" id="KW-0067">ATP-binding</keyword>
<keyword evidence="10" id="KW-1185">Reference proteome</keyword>
<evidence type="ECO:0000256" key="5">
    <source>
        <dbReference type="ARBA" id="ARBA00022777"/>
    </source>
</evidence>
<dbReference type="PANTHER" id="PTHR48016:SF8">
    <property type="entry name" value="MITOGEN-ACTIVATED PROTEIN KINASE KINASE KINASE 3"/>
    <property type="match status" value="1"/>
</dbReference>
<evidence type="ECO:0000313" key="9">
    <source>
        <dbReference type="EMBL" id="KAK3031402.1"/>
    </source>
</evidence>
<dbReference type="Pfam" id="PF23247">
    <property type="entry name" value="LRR_RPS2"/>
    <property type="match status" value="1"/>
</dbReference>
<accession>A0AA88WQ36</accession>
<keyword evidence="3" id="KW-0677">Repeat</keyword>
<organism evidence="9 10">
    <name type="scientific">Escallonia herrerae</name>
    <dbReference type="NCBI Taxonomy" id="1293975"/>
    <lineage>
        <taxon>Eukaryota</taxon>
        <taxon>Viridiplantae</taxon>
        <taxon>Streptophyta</taxon>
        <taxon>Embryophyta</taxon>
        <taxon>Tracheophyta</taxon>
        <taxon>Spermatophyta</taxon>
        <taxon>Magnoliopsida</taxon>
        <taxon>eudicotyledons</taxon>
        <taxon>Gunneridae</taxon>
        <taxon>Pentapetalae</taxon>
        <taxon>asterids</taxon>
        <taxon>campanulids</taxon>
        <taxon>Escalloniales</taxon>
        <taxon>Escalloniaceae</taxon>
        <taxon>Escallonia</taxon>
    </lineage>
</organism>
<dbReference type="InterPro" id="IPR011009">
    <property type="entry name" value="Kinase-like_dom_sf"/>
</dbReference>
<dbReference type="InterPro" id="IPR055414">
    <property type="entry name" value="LRR_R13L4/SHOC2-like"/>
</dbReference>
<dbReference type="InterPro" id="IPR050538">
    <property type="entry name" value="MAP_kinase_kinase_kinase"/>
</dbReference>
<evidence type="ECO:0000256" key="1">
    <source>
        <dbReference type="ARBA" id="ARBA00006529"/>
    </source>
</evidence>
<gene>
    <name evidence="9" type="ORF">RJ639_037400</name>
</gene>
<dbReference type="Pfam" id="PF00069">
    <property type="entry name" value="Pkinase"/>
    <property type="match status" value="1"/>
</dbReference>
<dbReference type="GO" id="GO:0005524">
    <property type="term" value="F:ATP binding"/>
    <property type="evidence" value="ECO:0007669"/>
    <property type="project" value="UniProtKB-KW"/>
</dbReference>
<feature type="compositionally biased region" description="Polar residues" evidence="7">
    <location>
        <begin position="499"/>
        <end position="513"/>
    </location>
</feature>
<dbReference type="Pfam" id="PF23598">
    <property type="entry name" value="LRR_14"/>
    <property type="match status" value="1"/>
</dbReference>
<dbReference type="AlphaFoldDB" id="A0AA88WQ36"/>
<dbReference type="SUPFAM" id="SSF56112">
    <property type="entry name" value="Protein kinase-like (PK-like)"/>
    <property type="match status" value="1"/>
</dbReference>
<dbReference type="Gene3D" id="1.10.510.10">
    <property type="entry name" value="Transferase(Phosphotransferase) domain 1"/>
    <property type="match status" value="2"/>
</dbReference>
<keyword evidence="4" id="KW-0547">Nucleotide-binding</keyword>
<dbReference type="InterPro" id="IPR032675">
    <property type="entry name" value="LRR_dom_sf"/>
</dbReference>
<evidence type="ECO:0000256" key="4">
    <source>
        <dbReference type="ARBA" id="ARBA00022741"/>
    </source>
</evidence>
<dbReference type="SUPFAM" id="SSF52047">
    <property type="entry name" value="RNI-like"/>
    <property type="match status" value="1"/>
</dbReference>
<dbReference type="EMBL" id="JAVXUP010000307">
    <property type="protein sequence ID" value="KAK3031402.1"/>
    <property type="molecule type" value="Genomic_DNA"/>
</dbReference>
<evidence type="ECO:0000256" key="7">
    <source>
        <dbReference type="SAM" id="MobiDB-lite"/>
    </source>
</evidence>
<dbReference type="GO" id="GO:0005737">
    <property type="term" value="C:cytoplasm"/>
    <property type="evidence" value="ECO:0007669"/>
    <property type="project" value="TreeGrafter"/>
</dbReference>
<evidence type="ECO:0000259" key="8">
    <source>
        <dbReference type="PROSITE" id="PS50011"/>
    </source>
</evidence>
<sequence>MGSGFPDDISFIRLEILDLSNTSIKSLPASISSLVALREFFLRGCALLMELPREIGALKNLKVFDFEGTEVICLPKEIAELSNLECLKGSLCGCADHYKKSKGIAAIIPTMTLSKLTQLKVLSIDVNTNGEWWDAEVKNIMNELSSLSNLESLKLYLPTAQSLEQFLQLTRNQQFLCSALSRFRLIVGCHEQYFVSHTPDNLDEEFEKLEKCLKDINGEGNTDVIGKALEHTTALFLDSHWTIEDLSTFKIDDLHKLKFCLLRECNEMHTIVDGGKYYKEGRIYLGEKYALGSLEYLGVYYMEKLQSIWNGPIHSGSLSSLGTLALHTCPNLTTIFTLGLLHNLVNLKDLLVEDCPKVSSLVSIDSSCLETNRFLPSLTKMSLLDLPELMNLSSGLYIAPKLKKLVVINCAKLISCSPMEVLSEDIKGIEGESEWRDIKEAWSEEIKGESERWDWDPLMWHGSKWSSGDLMDQSERDVNLPQDLSTGREPGDPKFIPQPRSSGPGSRLATTSASPLHLRLSGTSLYSSTSPSALIAPRTSGASETSQCTLSRWKKGRLLGKGTIGYVYVGFDSESGQMCVIKEVTDDQTSKNFLKQLNQDITLLSQLSHPNILQYYGSELGEETLSIYSEYVSGGSIQKALREHGPFGEPVIQYYAREILSGLAYLHAKKMMHGNIKGANILVDPDGKIKLADFGTAKHMQALFMIINSEDIPKIPEHLSLDAQDFMKLCLQRDPSARPTASRLLDHPFVRHQATTRVASIIRSNQGRISNHLPWEPHTGKDAAFTEI</sequence>
<dbReference type="Proteomes" id="UP001188597">
    <property type="component" value="Unassembled WGS sequence"/>
</dbReference>
<evidence type="ECO:0000256" key="3">
    <source>
        <dbReference type="ARBA" id="ARBA00022737"/>
    </source>
</evidence>
<evidence type="ECO:0000256" key="2">
    <source>
        <dbReference type="ARBA" id="ARBA00022679"/>
    </source>
</evidence>
<comment type="similarity">
    <text evidence="1">Belongs to the protein kinase superfamily. STE Ser/Thr protein kinase family. MAP kinase kinase kinase subfamily.</text>
</comment>
<keyword evidence="2" id="KW-0808">Transferase</keyword>
<feature type="domain" description="Protein kinase" evidence="8">
    <location>
        <begin position="553"/>
        <end position="788"/>
    </location>
</feature>
<dbReference type="InterPro" id="IPR057135">
    <property type="entry name" value="At4g27190-like_LRR"/>
</dbReference>